<dbReference type="FunFam" id="3.20.20.80:FF:000005">
    <property type="entry name" value="Glucan endo-1,3-beta-glucosidase 14"/>
    <property type="match status" value="1"/>
</dbReference>
<reference evidence="10" key="1">
    <citation type="journal article" date="2016" name="Nature">
        <title>The genome of the seagrass Zostera marina reveals angiosperm adaptation to the sea.</title>
        <authorList>
            <person name="Olsen J.L."/>
            <person name="Rouze P."/>
            <person name="Verhelst B."/>
            <person name="Lin Y.-C."/>
            <person name="Bayer T."/>
            <person name="Collen J."/>
            <person name="Dattolo E."/>
            <person name="De Paoli E."/>
            <person name="Dittami S."/>
            <person name="Maumus F."/>
            <person name="Michel G."/>
            <person name="Kersting A."/>
            <person name="Lauritano C."/>
            <person name="Lohaus R."/>
            <person name="Toepel M."/>
            <person name="Tonon T."/>
            <person name="Vanneste K."/>
            <person name="Amirebrahimi M."/>
            <person name="Brakel J."/>
            <person name="Bostroem C."/>
            <person name="Chovatia M."/>
            <person name="Grimwood J."/>
            <person name="Jenkins J.W."/>
            <person name="Jueterbock A."/>
            <person name="Mraz A."/>
            <person name="Stam W.T."/>
            <person name="Tice H."/>
            <person name="Bornberg-Bauer E."/>
            <person name="Green P.J."/>
            <person name="Pearson G.A."/>
            <person name="Procaccini G."/>
            <person name="Duarte C.M."/>
            <person name="Schmutz J."/>
            <person name="Reusch T.B.H."/>
            <person name="Van de Peer Y."/>
        </authorList>
    </citation>
    <scope>NUCLEOTIDE SEQUENCE [LARGE SCALE GENOMIC DNA]</scope>
    <source>
        <strain evidence="10">cv. Finnish</strain>
    </source>
</reference>
<dbReference type="GO" id="GO:0005886">
    <property type="term" value="C:plasma membrane"/>
    <property type="evidence" value="ECO:0000318"/>
    <property type="project" value="GO_Central"/>
</dbReference>
<comment type="similarity">
    <text evidence="2 7">Belongs to the glycosyl hydrolase 17 family.</text>
</comment>
<dbReference type="InterPro" id="IPR000490">
    <property type="entry name" value="Glyco_hydro_17"/>
</dbReference>
<evidence type="ECO:0000256" key="1">
    <source>
        <dbReference type="ARBA" id="ARBA00000382"/>
    </source>
</evidence>
<keyword evidence="5" id="KW-0378">Hydrolase</keyword>
<evidence type="ECO:0000256" key="2">
    <source>
        <dbReference type="ARBA" id="ARBA00008773"/>
    </source>
</evidence>
<name>A0A0K9NRM1_ZOSMR</name>
<comment type="caution">
    <text evidence="9">The sequence shown here is derived from an EMBL/GenBank/DDBJ whole genome shotgun (WGS) entry which is preliminary data.</text>
</comment>
<dbReference type="GO" id="GO:0005975">
    <property type="term" value="P:carbohydrate metabolic process"/>
    <property type="evidence" value="ECO:0007669"/>
    <property type="project" value="InterPro"/>
</dbReference>
<sequence length="391" mass="43636">MRLHIKDHGFLLLSLLFFFLATILQQGPLEAFTGTYGVNYGRLADNIPGSESVVTLLKANKIKNVRIFDADHTVLTAFQNSNLEISVMVPNELLKEISLNEDKAMEWIKTNVEPFLPHTLIRGIAVGNEILGSGNVELQEVLPAAVMNVYQALTRLHLEDLIEVSTPHSQAVFQNSYPPSSCTFRDNIRQYMFPLLEFFEKTGSPFYVNVYPFLAYDSDPATIDINYALFESNPGIYDEKTKLHYDNMFDAILDSTYVALEVAGFGKMEVRVSETGWASNGGPNEKGATKKNARTYNYNLRKKLAKKKGTPLRPKTVVKAYVFALFNENLKPGQLSERNFGLFKADGSISYDIGFSGLSASSASLSKVNKDMKRVSLLVVITTLILIMVTI</sequence>
<dbReference type="SUPFAM" id="SSF51445">
    <property type="entry name" value="(Trans)glycosidases"/>
    <property type="match status" value="1"/>
</dbReference>
<evidence type="ECO:0000256" key="3">
    <source>
        <dbReference type="ARBA" id="ARBA00012780"/>
    </source>
</evidence>
<dbReference type="Pfam" id="PF00332">
    <property type="entry name" value="Glyco_hydro_17"/>
    <property type="match status" value="1"/>
</dbReference>
<proteinExistence type="inferred from homology"/>
<evidence type="ECO:0000313" key="10">
    <source>
        <dbReference type="Proteomes" id="UP000036987"/>
    </source>
</evidence>
<evidence type="ECO:0000256" key="6">
    <source>
        <dbReference type="ARBA" id="ARBA00023295"/>
    </source>
</evidence>
<feature type="signal peptide" evidence="8">
    <location>
        <begin position="1"/>
        <end position="31"/>
    </location>
</feature>
<dbReference type="EC" id="3.2.1.39" evidence="3"/>
<dbReference type="PANTHER" id="PTHR32227">
    <property type="entry name" value="GLUCAN ENDO-1,3-BETA-GLUCOSIDASE BG1-RELATED-RELATED"/>
    <property type="match status" value="1"/>
</dbReference>
<dbReference type="OrthoDB" id="666604at2759"/>
<keyword evidence="4 8" id="KW-0732">Signal</keyword>
<evidence type="ECO:0000256" key="7">
    <source>
        <dbReference type="RuleBase" id="RU004335"/>
    </source>
</evidence>
<gene>
    <name evidence="9" type="ORF">ZOSMA_6G01830</name>
</gene>
<dbReference type="AlphaFoldDB" id="A0A0K9NRM1"/>
<dbReference type="Proteomes" id="UP000036987">
    <property type="component" value="Unassembled WGS sequence"/>
</dbReference>
<dbReference type="InterPro" id="IPR017853">
    <property type="entry name" value="GH"/>
</dbReference>
<comment type="catalytic activity">
    <reaction evidence="1">
        <text>Hydrolysis of (1-&gt;3)-beta-D-glucosidic linkages in (1-&gt;3)-beta-D-glucans.</text>
        <dbReference type="EC" id="3.2.1.39"/>
    </reaction>
</comment>
<evidence type="ECO:0000256" key="5">
    <source>
        <dbReference type="ARBA" id="ARBA00022801"/>
    </source>
</evidence>
<protein>
    <recommendedName>
        <fullName evidence="3">glucan endo-1,3-beta-D-glucosidase</fullName>
        <ecNumber evidence="3">3.2.1.39</ecNumber>
    </recommendedName>
</protein>
<organism evidence="9 10">
    <name type="scientific">Zostera marina</name>
    <name type="common">Eelgrass</name>
    <dbReference type="NCBI Taxonomy" id="29655"/>
    <lineage>
        <taxon>Eukaryota</taxon>
        <taxon>Viridiplantae</taxon>
        <taxon>Streptophyta</taxon>
        <taxon>Embryophyta</taxon>
        <taxon>Tracheophyta</taxon>
        <taxon>Spermatophyta</taxon>
        <taxon>Magnoliopsida</taxon>
        <taxon>Liliopsida</taxon>
        <taxon>Zosteraceae</taxon>
        <taxon>Zostera</taxon>
    </lineage>
</organism>
<feature type="chain" id="PRO_5005527126" description="glucan endo-1,3-beta-D-glucosidase" evidence="8">
    <location>
        <begin position="32"/>
        <end position="391"/>
    </location>
</feature>
<dbReference type="EMBL" id="LFYR01001803">
    <property type="protein sequence ID" value="KMZ59248.1"/>
    <property type="molecule type" value="Genomic_DNA"/>
</dbReference>
<dbReference type="InterPro" id="IPR044965">
    <property type="entry name" value="Glyco_hydro_17_plant"/>
</dbReference>
<dbReference type="GO" id="GO:0042973">
    <property type="term" value="F:glucan endo-1,3-beta-D-glucosidase activity"/>
    <property type="evidence" value="ECO:0007669"/>
    <property type="project" value="UniProtKB-EC"/>
</dbReference>
<evidence type="ECO:0000256" key="8">
    <source>
        <dbReference type="SAM" id="SignalP"/>
    </source>
</evidence>
<evidence type="ECO:0000256" key="4">
    <source>
        <dbReference type="ARBA" id="ARBA00022729"/>
    </source>
</evidence>
<keyword evidence="6" id="KW-0326">Glycosidase</keyword>
<dbReference type="STRING" id="29655.A0A0K9NRM1"/>
<keyword evidence="10" id="KW-1185">Reference proteome</keyword>
<accession>A0A0K9NRM1</accession>
<evidence type="ECO:0000313" key="9">
    <source>
        <dbReference type="EMBL" id="KMZ59248.1"/>
    </source>
</evidence>
<dbReference type="OMA" id="GSDMELW"/>
<dbReference type="Gene3D" id="3.20.20.80">
    <property type="entry name" value="Glycosidases"/>
    <property type="match status" value="1"/>
</dbReference>